<dbReference type="Proteomes" id="UP001157091">
    <property type="component" value="Unassembled WGS sequence"/>
</dbReference>
<organism evidence="1 2">
    <name type="scientific">Luteimicrobium album</name>
    <dbReference type="NCBI Taxonomy" id="1054550"/>
    <lineage>
        <taxon>Bacteria</taxon>
        <taxon>Bacillati</taxon>
        <taxon>Actinomycetota</taxon>
        <taxon>Actinomycetes</taxon>
        <taxon>Micrococcales</taxon>
        <taxon>Luteimicrobium</taxon>
    </lineage>
</organism>
<protein>
    <submittedName>
        <fullName evidence="1">Uncharacterized protein</fullName>
    </submittedName>
</protein>
<name>A0ABQ6I912_9MICO</name>
<sequence>MTAESGLVRFRVGTFVLLDLAAAVPSGATITQVRLSMPHDGTNDPDADTQSQIAAARPVFWLHNLTSTPPPGTAPAFTAGPYAGPLVNLGEDVTVTIPSTWVTALLARTATGIAVYSADEADGIFVSWAGMTVTVTYTGGAA</sequence>
<comment type="caution">
    <text evidence="1">The sequence shown here is derived from an EMBL/GenBank/DDBJ whole genome shotgun (WGS) entry which is preliminary data.</text>
</comment>
<evidence type="ECO:0000313" key="1">
    <source>
        <dbReference type="EMBL" id="GMA26209.1"/>
    </source>
</evidence>
<dbReference type="RefSeq" id="WP_284294564.1">
    <property type="nucleotide sequence ID" value="NZ_BSUK01000001.1"/>
</dbReference>
<gene>
    <name evidence="1" type="ORF">GCM10025864_39680</name>
</gene>
<keyword evidence="2" id="KW-1185">Reference proteome</keyword>
<dbReference type="EMBL" id="BSUK01000001">
    <property type="protein sequence ID" value="GMA26209.1"/>
    <property type="molecule type" value="Genomic_DNA"/>
</dbReference>
<reference evidence="2" key="1">
    <citation type="journal article" date="2019" name="Int. J. Syst. Evol. Microbiol.">
        <title>The Global Catalogue of Microorganisms (GCM) 10K type strain sequencing project: providing services to taxonomists for standard genome sequencing and annotation.</title>
        <authorList>
            <consortium name="The Broad Institute Genomics Platform"/>
            <consortium name="The Broad Institute Genome Sequencing Center for Infectious Disease"/>
            <person name="Wu L."/>
            <person name="Ma J."/>
        </authorList>
    </citation>
    <scope>NUCLEOTIDE SEQUENCE [LARGE SCALE GENOMIC DNA]</scope>
    <source>
        <strain evidence="2">NBRC 106348</strain>
    </source>
</reference>
<proteinExistence type="predicted"/>
<evidence type="ECO:0000313" key="2">
    <source>
        <dbReference type="Proteomes" id="UP001157091"/>
    </source>
</evidence>
<accession>A0ABQ6I912</accession>